<proteinExistence type="predicted"/>
<accession>A0A5P8JWY5</accession>
<evidence type="ECO:0000313" key="2">
    <source>
        <dbReference type="Proteomes" id="UP000327294"/>
    </source>
</evidence>
<sequence length="69" mass="7788">MEDDVWMTVKEAELFAGVSVQTVCSWIRRGHLTVGRLGHRGQKLFRHLDAARAELATRTKAQRILTPAT</sequence>
<evidence type="ECO:0000313" key="1">
    <source>
        <dbReference type="EMBL" id="QFQ95555.1"/>
    </source>
</evidence>
<organism evidence="1 2">
    <name type="scientific">Streptomyces phaeolivaceus</name>
    <dbReference type="NCBI Taxonomy" id="2653200"/>
    <lineage>
        <taxon>Bacteria</taxon>
        <taxon>Bacillati</taxon>
        <taxon>Actinomycetota</taxon>
        <taxon>Actinomycetes</taxon>
        <taxon>Kitasatosporales</taxon>
        <taxon>Streptomycetaceae</taxon>
        <taxon>Streptomyces</taxon>
    </lineage>
</organism>
<reference evidence="1 2" key="1">
    <citation type="submission" date="2019-10" db="EMBL/GenBank/DDBJ databases">
        <title>Streptomyces sp. strain GY16 isolated from leaves of Broussonetia papyrifera.</title>
        <authorList>
            <person name="Mo P."/>
        </authorList>
    </citation>
    <scope>NUCLEOTIDE SEQUENCE [LARGE SCALE GENOMIC DNA]</scope>
    <source>
        <strain evidence="1 2">GY16</strain>
    </source>
</reference>
<name>A0A5P8JWY5_9ACTN</name>
<dbReference type="RefSeq" id="WP_152167088.1">
    <property type="nucleotide sequence ID" value="NZ_CP045096.1"/>
</dbReference>
<dbReference type="InterPro" id="IPR009061">
    <property type="entry name" value="DNA-bd_dom_put_sf"/>
</dbReference>
<dbReference type="KEGG" id="sphv:F9278_04420"/>
<protein>
    <submittedName>
        <fullName evidence="1">Helix-turn-helix domain-containing protein</fullName>
    </submittedName>
</protein>
<keyword evidence="2" id="KW-1185">Reference proteome</keyword>
<dbReference type="EMBL" id="CP045096">
    <property type="protein sequence ID" value="QFQ95555.1"/>
    <property type="molecule type" value="Genomic_DNA"/>
</dbReference>
<dbReference type="Proteomes" id="UP000327294">
    <property type="component" value="Chromosome"/>
</dbReference>
<gene>
    <name evidence="1" type="ORF">F9278_04420</name>
</gene>
<dbReference type="AlphaFoldDB" id="A0A5P8JWY5"/>
<dbReference type="SUPFAM" id="SSF46955">
    <property type="entry name" value="Putative DNA-binding domain"/>
    <property type="match status" value="1"/>
</dbReference>